<dbReference type="EMBL" id="PQIB02000004">
    <property type="protein sequence ID" value="RLN22230.1"/>
    <property type="molecule type" value="Genomic_DNA"/>
</dbReference>
<evidence type="ECO:0000313" key="2">
    <source>
        <dbReference type="EMBL" id="RLN22230.1"/>
    </source>
</evidence>
<evidence type="ECO:0000313" key="3">
    <source>
        <dbReference type="Proteomes" id="UP000275267"/>
    </source>
</evidence>
<comment type="caution">
    <text evidence="2">The sequence shown here is derived from an EMBL/GenBank/DDBJ whole genome shotgun (WGS) entry which is preliminary data.</text>
</comment>
<dbReference type="Proteomes" id="UP000275267">
    <property type="component" value="Unassembled WGS sequence"/>
</dbReference>
<dbReference type="AlphaFoldDB" id="A0A3L6SJJ3"/>
<organism evidence="2 3">
    <name type="scientific">Panicum miliaceum</name>
    <name type="common">Proso millet</name>
    <name type="synonym">Broomcorn millet</name>
    <dbReference type="NCBI Taxonomy" id="4540"/>
    <lineage>
        <taxon>Eukaryota</taxon>
        <taxon>Viridiplantae</taxon>
        <taxon>Streptophyta</taxon>
        <taxon>Embryophyta</taxon>
        <taxon>Tracheophyta</taxon>
        <taxon>Spermatophyta</taxon>
        <taxon>Magnoliopsida</taxon>
        <taxon>Liliopsida</taxon>
        <taxon>Poales</taxon>
        <taxon>Poaceae</taxon>
        <taxon>PACMAD clade</taxon>
        <taxon>Panicoideae</taxon>
        <taxon>Panicodae</taxon>
        <taxon>Paniceae</taxon>
        <taxon>Panicinae</taxon>
        <taxon>Panicum</taxon>
        <taxon>Panicum sect. Panicum</taxon>
    </lineage>
</organism>
<gene>
    <name evidence="2" type="ORF">C2845_PM07G39430</name>
</gene>
<name>A0A3L6SJJ3_PANMI</name>
<keyword evidence="1" id="KW-0472">Membrane</keyword>
<evidence type="ECO:0000256" key="1">
    <source>
        <dbReference type="SAM" id="Phobius"/>
    </source>
</evidence>
<keyword evidence="3" id="KW-1185">Reference proteome</keyword>
<keyword evidence="1" id="KW-0812">Transmembrane</keyword>
<accession>A0A3L6SJJ3</accession>
<proteinExistence type="predicted"/>
<protein>
    <submittedName>
        <fullName evidence="2">Uncharacterized protein</fullName>
    </submittedName>
</protein>
<feature type="transmembrane region" description="Helical" evidence="1">
    <location>
        <begin position="36"/>
        <end position="54"/>
    </location>
</feature>
<feature type="transmembrane region" description="Helical" evidence="1">
    <location>
        <begin position="6"/>
        <end position="24"/>
    </location>
</feature>
<reference evidence="3" key="1">
    <citation type="journal article" date="2019" name="Nat. Commun.">
        <title>The genome of broomcorn millet.</title>
        <authorList>
            <person name="Zou C."/>
            <person name="Miki D."/>
            <person name="Li D."/>
            <person name="Tang Q."/>
            <person name="Xiao L."/>
            <person name="Rajput S."/>
            <person name="Deng P."/>
            <person name="Jia W."/>
            <person name="Huang R."/>
            <person name="Zhang M."/>
            <person name="Sun Y."/>
            <person name="Hu J."/>
            <person name="Fu X."/>
            <person name="Schnable P.S."/>
            <person name="Li F."/>
            <person name="Zhang H."/>
            <person name="Feng B."/>
            <person name="Zhu X."/>
            <person name="Liu R."/>
            <person name="Schnable J.C."/>
            <person name="Zhu J.-K."/>
            <person name="Zhang H."/>
        </authorList>
    </citation>
    <scope>NUCLEOTIDE SEQUENCE [LARGE SCALE GENOMIC DNA]</scope>
</reference>
<keyword evidence="1" id="KW-1133">Transmembrane helix</keyword>
<sequence>MAAGLPWELVFLFVAGGVVRILFLRGGSGERRLSSCLVRWVFLLLPVAAGGGAVRTSFCRGDEAPLRCAVPGGVGEAVAATAQRNNAPTLPRPAGFWLRCQRRVRELLFRSLGPAIHRLFQVMFLLAYVFFKGVEQAVGVVDGGRLDLAPSSFGGKDRRWRAPIQELEWLGCVPGRWAIAEGFFYFDSFQSHCAMGLLQLKVVFVVFFGGGGRRPGGRASWFVKDPGASL</sequence>